<name>A0ABY7GY43_9BACT</name>
<feature type="transmembrane region" description="Helical" evidence="10">
    <location>
        <begin position="289"/>
        <end position="308"/>
    </location>
</feature>
<reference evidence="11" key="1">
    <citation type="submission" date="2022-11" db="EMBL/GenBank/DDBJ databases">
        <title>Minimal conservation of predation-associated metabolite biosynthetic gene clusters underscores biosynthetic potential of Myxococcota including descriptions for ten novel species: Archangium lansinium sp. nov., Myxococcus landrumus sp. nov., Nannocystis bai.</title>
        <authorList>
            <person name="Ahearne A."/>
            <person name="Stevens C."/>
            <person name="Dowd S."/>
        </authorList>
    </citation>
    <scope>NUCLEOTIDE SEQUENCE</scope>
    <source>
        <strain evidence="11">Fl3</strain>
    </source>
</reference>
<dbReference type="NCBIfam" id="TIGR00933">
    <property type="entry name" value="2a38"/>
    <property type="match status" value="1"/>
</dbReference>
<feature type="transmembrane region" description="Helical" evidence="10">
    <location>
        <begin position="437"/>
        <end position="460"/>
    </location>
</feature>
<keyword evidence="4" id="KW-0633">Potassium transport</keyword>
<evidence type="ECO:0000313" key="11">
    <source>
        <dbReference type="EMBL" id="WAS91882.1"/>
    </source>
</evidence>
<sequence>MKSASLPRPARRLQAARLLGATVLSAIGVRIVVDANENSFLGAPDQLLTLGSLYCVLAGLAAILAVVGILRGARWALPAERLVLSLNIGMGVPMIAVDVLIAGVLVVWNLLLLGDSLFAVTEHPRRARRSRERDVGELWQQRYGAAAQHALLVSLLGSLAVLGYPIRDALVPGALALAFALATTLVTAPFVLQLLRRRRRYALALALLLLIWLPGALTSLTVALVLLWILHASVLLVLLAGGPVFGDLLRSFYERPALLILSTFGLLAFAGALVLTFPAASATGASLQFIDALFTAMSATCVTGLIVLDTPVAFSSFGHLVILVLIQLGGLGIMVLSTFAAVLLGGRLALRGEQALEEVLDLASPGSAYELTRFIVLSTLAIEALGAAALALSFCYEYGMAPIDAVWRGSFHAISAFCNAGFSLWSDSLIQFQSDPWVLSVHAGLIILGGLGFPVLAALWWRARGNERRLPLQARLVLMMSLGLLVAGAVLYALAEWDASLAALSVQDKLLNASFQSVTLRTAGFNSVDYAPLERSTILMMIVFMFIGASPGSTGGGIKTTTLAVVLAAIPALARNQARALLLRRTIPHDIVYRAATIMTIATLVAVIVSFALLASHDMAFEKAAFETVSALATVGLSIGATAELNALGKWLIIVTMFIGRVGPVSLALALGTPRSVHVSFPETKLMVG</sequence>
<dbReference type="Proteomes" id="UP001164459">
    <property type="component" value="Chromosome"/>
</dbReference>
<dbReference type="RefSeq" id="WP_269034241.1">
    <property type="nucleotide sequence ID" value="NZ_CP114040.1"/>
</dbReference>
<evidence type="ECO:0000256" key="9">
    <source>
        <dbReference type="ARBA" id="ARBA00023136"/>
    </source>
</evidence>
<keyword evidence="12" id="KW-1185">Reference proteome</keyword>
<evidence type="ECO:0000256" key="4">
    <source>
        <dbReference type="ARBA" id="ARBA00022538"/>
    </source>
</evidence>
<gene>
    <name evidence="11" type="ORF">O0S08_37345</name>
</gene>
<feature type="transmembrane region" description="Helical" evidence="10">
    <location>
        <begin position="82"/>
        <end position="101"/>
    </location>
</feature>
<evidence type="ECO:0000256" key="6">
    <source>
        <dbReference type="ARBA" id="ARBA00022958"/>
    </source>
</evidence>
<feature type="transmembrane region" description="Helical" evidence="10">
    <location>
        <begin position="538"/>
        <end position="570"/>
    </location>
</feature>
<keyword evidence="7 10" id="KW-1133">Transmembrane helix</keyword>
<keyword evidence="6" id="KW-0630">Potassium</keyword>
<feature type="transmembrane region" description="Helical" evidence="10">
    <location>
        <begin position="374"/>
        <end position="394"/>
    </location>
</feature>
<evidence type="ECO:0000256" key="5">
    <source>
        <dbReference type="ARBA" id="ARBA00022692"/>
    </source>
</evidence>
<feature type="transmembrane region" description="Helical" evidence="10">
    <location>
        <begin position="406"/>
        <end position="425"/>
    </location>
</feature>
<evidence type="ECO:0000313" key="12">
    <source>
        <dbReference type="Proteomes" id="UP001164459"/>
    </source>
</evidence>
<feature type="transmembrane region" description="Helical" evidence="10">
    <location>
        <begin position="472"/>
        <end position="495"/>
    </location>
</feature>
<feature type="transmembrane region" description="Helical" evidence="10">
    <location>
        <begin position="651"/>
        <end position="671"/>
    </location>
</feature>
<dbReference type="EMBL" id="CP114040">
    <property type="protein sequence ID" value="WAS91882.1"/>
    <property type="molecule type" value="Genomic_DNA"/>
</dbReference>
<evidence type="ECO:0000256" key="8">
    <source>
        <dbReference type="ARBA" id="ARBA00023065"/>
    </source>
</evidence>
<feature type="transmembrane region" description="Helical" evidence="10">
    <location>
        <begin position="320"/>
        <end position="344"/>
    </location>
</feature>
<feature type="transmembrane region" description="Helical" evidence="10">
    <location>
        <begin position="51"/>
        <end position="70"/>
    </location>
</feature>
<evidence type="ECO:0000256" key="1">
    <source>
        <dbReference type="ARBA" id="ARBA00004651"/>
    </source>
</evidence>
<accession>A0ABY7GY43</accession>
<evidence type="ECO:0000256" key="10">
    <source>
        <dbReference type="SAM" id="Phobius"/>
    </source>
</evidence>
<evidence type="ECO:0000256" key="2">
    <source>
        <dbReference type="ARBA" id="ARBA00022448"/>
    </source>
</evidence>
<keyword evidence="8" id="KW-0406">Ion transport</keyword>
<dbReference type="PANTHER" id="PTHR32024">
    <property type="entry name" value="TRK SYSTEM POTASSIUM UPTAKE PROTEIN TRKG-RELATED"/>
    <property type="match status" value="1"/>
</dbReference>
<protein>
    <submittedName>
        <fullName evidence="11">TrkH family potassium uptake protein</fullName>
    </submittedName>
</protein>
<feature type="transmembrane region" description="Helical" evidence="10">
    <location>
        <begin position="257"/>
        <end position="277"/>
    </location>
</feature>
<organism evidence="11 12">
    <name type="scientific">Nannocystis punicea</name>
    <dbReference type="NCBI Taxonomy" id="2995304"/>
    <lineage>
        <taxon>Bacteria</taxon>
        <taxon>Pseudomonadati</taxon>
        <taxon>Myxococcota</taxon>
        <taxon>Polyangia</taxon>
        <taxon>Nannocystales</taxon>
        <taxon>Nannocystaceae</taxon>
        <taxon>Nannocystis</taxon>
    </lineage>
</organism>
<keyword evidence="9 10" id="KW-0472">Membrane</keyword>
<dbReference type="PANTHER" id="PTHR32024:SF1">
    <property type="entry name" value="KTR SYSTEM POTASSIUM UPTAKE PROTEIN B"/>
    <property type="match status" value="1"/>
</dbReference>
<dbReference type="InterPro" id="IPR004772">
    <property type="entry name" value="TrkH"/>
</dbReference>
<dbReference type="InterPro" id="IPR003445">
    <property type="entry name" value="Cat_transpt"/>
</dbReference>
<keyword evidence="3" id="KW-1003">Cell membrane</keyword>
<keyword evidence="2" id="KW-0813">Transport</keyword>
<proteinExistence type="predicted"/>
<feature type="transmembrane region" description="Helical" evidence="10">
    <location>
        <begin position="591"/>
        <end position="614"/>
    </location>
</feature>
<evidence type="ECO:0000256" key="7">
    <source>
        <dbReference type="ARBA" id="ARBA00022989"/>
    </source>
</evidence>
<comment type="subcellular location">
    <subcellularLocation>
        <location evidence="1">Cell membrane</location>
        <topology evidence="1">Multi-pass membrane protein</topology>
    </subcellularLocation>
</comment>
<evidence type="ECO:0000256" key="3">
    <source>
        <dbReference type="ARBA" id="ARBA00022475"/>
    </source>
</evidence>
<dbReference type="Pfam" id="PF02386">
    <property type="entry name" value="TrkH"/>
    <property type="match status" value="1"/>
</dbReference>
<feature type="transmembrane region" description="Helical" evidence="10">
    <location>
        <begin position="226"/>
        <end position="245"/>
    </location>
</feature>
<feature type="transmembrane region" description="Helical" evidence="10">
    <location>
        <begin position="170"/>
        <end position="192"/>
    </location>
</feature>
<feature type="transmembrane region" description="Helical" evidence="10">
    <location>
        <begin position="201"/>
        <end position="220"/>
    </location>
</feature>
<keyword evidence="5 10" id="KW-0812">Transmembrane</keyword>